<keyword evidence="5 6" id="KW-0472">Membrane</keyword>
<dbReference type="InterPro" id="IPR010982">
    <property type="entry name" value="Lambda_DNA-bd_dom_sf"/>
</dbReference>
<dbReference type="RefSeq" id="WP_167916729.1">
    <property type="nucleotide sequence ID" value="NZ_JAAVJS010000003.1"/>
</dbReference>
<proteinExistence type="predicted"/>
<keyword evidence="3 6" id="KW-1133">Transmembrane helix</keyword>
<protein>
    <submittedName>
        <fullName evidence="8">Helix-turn-helix domain-containing protein</fullName>
    </submittedName>
</protein>
<comment type="subcellular location">
    <subcellularLocation>
        <location evidence="1">Membrane</location>
        <topology evidence="1">Multi-pass membrane protein</topology>
    </subcellularLocation>
</comment>
<dbReference type="Proteomes" id="UP000760545">
    <property type="component" value="Unassembled WGS sequence"/>
</dbReference>
<feature type="transmembrane region" description="Helical" evidence="6">
    <location>
        <begin position="123"/>
        <end position="145"/>
    </location>
</feature>
<dbReference type="InterPro" id="IPR001387">
    <property type="entry name" value="Cro/C1-type_HTH"/>
</dbReference>
<dbReference type="InterPro" id="IPR019109">
    <property type="entry name" value="MamF_MmsF"/>
</dbReference>
<evidence type="ECO:0000313" key="9">
    <source>
        <dbReference type="Proteomes" id="UP000760545"/>
    </source>
</evidence>
<dbReference type="PANTHER" id="PTHR46797">
    <property type="entry name" value="HTH-TYPE TRANSCRIPTIONAL REGULATOR"/>
    <property type="match status" value="1"/>
</dbReference>
<dbReference type="Gene3D" id="1.10.260.40">
    <property type="entry name" value="lambda repressor-like DNA-binding domains"/>
    <property type="match status" value="1"/>
</dbReference>
<dbReference type="InterPro" id="IPR050807">
    <property type="entry name" value="TransReg_Diox_bact_type"/>
</dbReference>
<evidence type="ECO:0000256" key="2">
    <source>
        <dbReference type="ARBA" id="ARBA00022692"/>
    </source>
</evidence>
<keyword evidence="2 6" id="KW-0812">Transmembrane</keyword>
<evidence type="ECO:0000259" key="7">
    <source>
        <dbReference type="PROSITE" id="PS50943"/>
    </source>
</evidence>
<sequence length="198" mass="22280">MNNFNLAERVKELRKQKGLSQEVLATESGLSLRTIQRIENSETVPRGDTLKKLAQALNCTPSDIVEWQVREDNSYLVIMSLSALGFVFFPILGIIIPLTLWILKREKTKGVDRLGKSILNFQITWVILLFSFYIIFVTGMMGGFLSGVLKSISPSPFLSVILLIGALYGYNIVVTIINTVRVYQQKSVKYVPAIPILR</sequence>
<evidence type="ECO:0000256" key="4">
    <source>
        <dbReference type="ARBA" id="ARBA00023125"/>
    </source>
</evidence>
<organism evidence="8 9">
    <name type="scientific">Tamlana crocina</name>
    <dbReference type="NCBI Taxonomy" id="393006"/>
    <lineage>
        <taxon>Bacteria</taxon>
        <taxon>Pseudomonadati</taxon>
        <taxon>Bacteroidota</taxon>
        <taxon>Flavobacteriia</taxon>
        <taxon>Flavobacteriales</taxon>
        <taxon>Flavobacteriaceae</taxon>
        <taxon>Tamlana</taxon>
    </lineage>
</organism>
<feature type="transmembrane region" description="Helical" evidence="6">
    <location>
        <begin position="157"/>
        <end position="180"/>
    </location>
</feature>
<evidence type="ECO:0000256" key="1">
    <source>
        <dbReference type="ARBA" id="ARBA00004141"/>
    </source>
</evidence>
<evidence type="ECO:0000256" key="3">
    <source>
        <dbReference type="ARBA" id="ARBA00022989"/>
    </source>
</evidence>
<keyword evidence="9" id="KW-1185">Reference proteome</keyword>
<evidence type="ECO:0000313" key="8">
    <source>
        <dbReference type="EMBL" id="NJX14473.1"/>
    </source>
</evidence>
<dbReference type="Pfam" id="PF01381">
    <property type="entry name" value="HTH_3"/>
    <property type="match status" value="1"/>
</dbReference>
<dbReference type="PANTHER" id="PTHR46797:SF1">
    <property type="entry name" value="METHYLPHOSPHONATE SYNTHASE"/>
    <property type="match status" value="1"/>
</dbReference>
<dbReference type="EMBL" id="JAAVJS010000003">
    <property type="protein sequence ID" value="NJX14473.1"/>
    <property type="molecule type" value="Genomic_DNA"/>
</dbReference>
<evidence type="ECO:0000256" key="6">
    <source>
        <dbReference type="SAM" id="Phobius"/>
    </source>
</evidence>
<feature type="transmembrane region" description="Helical" evidence="6">
    <location>
        <begin position="75"/>
        <end position="103"/>
    </location>
</feature>
<accession>A0ABX1DCX8</accession>
<dbReference type="SUPFAM" id="SSF47413">
    <property type="entry name" value="lambda repressor-like DNA-binding domains"/>
    <property type="match status" value="1"/>
</dbReference>
<comment type="caution">
    <text evidence="8">The sequence shown here is derived from an EMBL/GenBank/DDBJ whole genome shotgun (WGS) entry which is preliminary data.</text>
</comment>
<name>A0ABX1DCX8_9FLAO</name>
<feature type="domain" description="HTH cro/C1-type" evidence="7">
    <location>
        <begin position="10"/>
        <end position="64"/>
    </location>
</feature>
<dbReference type="CDD" id="cd00093">
    <property type="entry name" value="HTH_XRE"/>
    <property type="match status" value="1"/>
</dbReference>
<dbReference type="SMART" id="SM00530">
    <property type="entry name" value="HTH_XRE"/>
    <property type="match status" value="1"/>
</dbReference>
<gene>
    <name evidence="8" type="ORF">HC176_03095</name>
</gene>
<dbReference type="Pfam" id="PF09685">
    <property type="entry name" value="MamF_MmsF"/>
    <property type="match status" value="1"/>
</dbReference>
<evidence type="ECO:0000256" key="5">
    <source>
        <dbReference type="ARBA" id="ARBA00023136"/>
    </source>
</evidence>
<reference evidence="8 9" key="1">
    <citation type="submission" date="2020-03" db="EMBL/GenBank/DDBJ databases">
        <title>Tamlana sp. nov, isolated from XXX.</title>
        <authorList>
            <person name="Cao W.R."/>
        </authorList>
    </citation>
    <scope>NUCLEOTIDE SEQUENCE [LARGE SCALE GENOMIC DNA]</scope>
    <source>
        <strain evidence="8 9">HST1-43</strain>
    </source>
</reference>
<keyword evidence="4" id="KW-0238">DNA-binding</keyword>
<dbReference type="PROSITE" id="PS50943">
    <property type="entry name" value="HTH_CROC1"/>
    <property type="match status" value="1"/>
</dbReference>